<keyword evidence="3" id="KW-0963">Cytoplasm</keyword>
<dbReference type="SUPFAM" id="SSF50729">
    <property type="entry name" value="PH domain-like"/>
    <property type="match status" value="1"/>
</dbReference>
<dbReference type="PANTHER" id="PTHR22826:SF106">
    <property type="entry name" value="TRIO, ISOFORM A"/>
    <property type="match status" value="1"/>
</dbReference>
<feature type="compositionally biased region" description="Low complexity" evidence="6">
    <location>
        <begin position="238"/>
        <end position="247"/>
    </location>
</feature>
<dbReference type="FunFam" id="1.20.900.10:FF:000008">
    <property type="entry name" value="rho guanine nucleotide exchange factor 25"/>
    <property type="match status" value="1"/>
</dbReference>
<feature type="region of interest" description="Disordered" evidence="6">
    <location>
        <begin position="143"/>
        <end position="254"/>
    </location>
</feature>
<sequence length="744" mass="81301">MSKASNNVDKGGGGGDIDGADRSSAKGGGLSSTGSTKKSGRKISLPWFRQSSVPSHAALARQHTIDSPGSFQFFRKGGLAEMTWVIADHTAAPGTSELSVSKGQQVEIVDMNCSGAPDYCLVRLSINASDSQEGLVPVTVLKPLPSSHSKLNNKQRDTDTLGEVPQESDCILPNQHTSPVNKRKGFSGKKWLPTQFRKLSHGKSDKLPPVEKTLISKKGSDKKVKPNQQEKPPEEQESSAAASAAQLEPEDEEATAIELPPPMKPIQDTASALSGASVVPSSAEDAAAGSTNKITKAMSLKSLEEPVGAQPPADLAEIEQFVKAKVESLKYLDNDGGGGGSSSSSAAAALAMGLMVGDGSSSSGTMALNGGHTIAKPAISPQFSENEAADDTLTEEQCIEDILRKRNYALRELLTTEEAYVNDLSQIVNGYIAEIRNPASTVLIPDDLKGGKERMVFGNIEAIYEWHRDHFLKALQKCLQNPYELGPLIKRSERKLHMYVVYCQNKPVSEHIVQEHMSYFDELRLKLKYKLCLGDMLIKPVQRIMKYELLLKDILKHTLRAGLTEEVPGLKEAMHIMQVVPKAANDMMDVGRLQKFEGKITTQGKLLLHGPLYCVEGASSSDKNSYNSQKPKELHVFLFEQNIIFAEIVGKKTQFTSPNYIYKAHIQVNKMTLQDLSDQTNGNRFSLCSIDPQRSSLSYICTAPTPELHSEWLNTIHEILKTQNDFLKALVSPIAYQKELTKDS</sequence>
<dbReference type="GO" id="GO:0005085">
    <property type="term" value="F:guanyl-nucleotide exchange factor activity"/>
    <property type="evidence" value="ECO:0007669"/>
    <property type="project" value="UniProtKB-KW"/>
</dbReference>
<evidence type="ECO:0000313" key="10">
    <source>
        <dbReference type="EMBL" id="EDO63793.1"/>
    </source>
</evidence>
<dbReference type="InterPro" id="IPR001452">
    <property type="entry name" value="SH3_domain"/>
</dbReference>
<feature type="region of interest" description="Disordered" evidence="6">
    <location>
        <begin position="1"/>
        <end position="43"/>
    </location>
</feature>
<evidence type="ECO:0000256" key="3">
    <source>
        <dbReference type="ARBA" id="ARBA00022490"/>
    </source>
</evidence>
<dbReference type="AlphaFoldDB" id="A7UU16"/>
<dbReference type="Proteomes" id="UP000007062">
    <property type="component" value="Chromosome 2L"/>
</dbReference>
<dbReference type="InterPro" id="IPR051336">
    <property type="entry name" value="RhoGEF_Guanine_NuclExch_SF"/>
</dbReference>
<dbReference type="CDD" id="cd13241">
    <property type="entry name" value="PH2_Kalirin_Trio_p63RhoGEF"/>
    <property type="match status" value="1"/>
</dbReference>
<reference evidence="10" key="4">
    <citation type="journal article" date="2007" name="Genome Biol.">
        <title>Update of the Anopheles gambiae PEST genome assembly.</title>
        <authorList>
            <person name="Sharakhova M.V."/>
            <person name="Hammond M.P."/>
            <person name="Lobo N.F."/>
            <person name="Krzywinski J."/>
            <person name="Unger M.F."/>
            <person name="Hillenmeyer M.E."/>
            <person name="Bruggner R.V."/>
            <person name="Birney E."/>
            <person name="Collins F.H."/>
        </authorList>
    </citation>
    <scope>NUCLEOTIDE SEQUENCE</scope>
    <source>
        <strain evidence="10">PEST</strain>
    </source>
</reference>
<evidence type="ECO:0000313" key="12">
    <source>
        <dbReference type="Proteomes" id="UP000007062"/>
    </source>
</evidence>
<dbReference type="PROSITE" id="PS50010">
    <property type="entry name" value="DH_2"/>
    <property type="match status" value="1"/>
</dbReference>
<dbReference type="Gene3D" id="2.30.30.40">
    <property type="entry name" value="SH3 Domains"/>
    <property type="match status" value="1"/>
</dbReference>
<keyword evidence="12" id="KW-1185">Reference proteome</keyword>
<dbReference type="PROSITE" id="PS00741">
    <property type="entry name" value="DH_1"/>
    <property type="match status" value="1"/>
</dbReference>
<evidence type="ECO:0000256" key="2">
    <source>
        <dbReference type="ARBA" id="ARBA00022443"/>
    </source>
</evidence>
<reference evidence="10" key="5">
    <citation type="submission" date="2011-05" db="EMBL/GenBank/DDBJ databases">
        <authorList>
            <consortium name="VectorBase"/>
        </authorList>
    </citation>
    <scope>NUCLEOTIDE SEQUENCE</scope>
    <source>
        <strain evidence="10">PEST</strain>
    </source>
</reference>
<evidence type="ECO:0000259" key="7">
    <source>
        <dbReference type="PROSITE" id="PS50002"/>
    </source>
</evidence>
<dbReference type="InterPro" id="IPR001849">
    <property type="entry name" value="PH_domain"/>
</dbReference>
<dbReference type="VEuPathDB" id="VectorBase:AGAP029446"/>
<reference evidence="10 11" key="3">
    <citation type="journal article" date="2004" name="Trends Parasitol.">
        <title>The Anopheles gambiae genome: an update.</title>
        <authorList>
            <person name="Mongin E."/>
            <person name="Louis C."/>
            <person name="Holt R.A."/>
            <person name="Birney E."/>
            <person name="Collins F.H."/>
        </authorList>
    </citation>
    <scope>NUCLEOTIDE SEQUENCE</scope>
    <source>
        <strain evidence="10 11">PEST</strain>
    </source>
</reference>
<feature type="domain" description="DH" evidence="9">
    <location>
        <begin position="405"/>
        <end position="587"/>
    </location>
</feature>
<feature type="domain" description="PH" evidence="8">
    <location>
        <begin position="605"/>
        <end position="721"/>
    </location>
</feature>
<reference evidence="10" key="2">
    <citation type="submission" date="2002-03" db="EMBL/GenBank/DDBJ databases">
        <authorList>
            <consortium name="The Anopheles Genome Sequencing Consortium"/>
        </authorList>
    </citation>
    <scope>NUCLEOTIDE SEQUENCE</scope>
    <source>
        <strain evidence="10">PEST</strain>
    </source>
</reference>
<keyword evidence="2 5" id="KW-0728">SH3 domain</keyword>
<evidence type="ECO:0000256" key="6">
    <source>
        <dbReference type="SAM" id="MobiDB-lite"/>
    </source>
</evidence>
<comment type="subcellular location">
    <subcellularLocation>
        <location evidence="1">Cytoplasm</location>
    </subcellularLocation>
</comment>
<dbReference type="GO" id="GO:0005737">
    <property type="term" value="C:cytoplasm"/>
    <property type="evidence" value="ECO:0007669"/>
    <property type="project" value="UniProtKB-SubCell"/>
</dbReference>
<dbReference type="InterPro" id="IPR035899">
    <property type="entry name" value="DBL_dom_sf"/>
</dbReference>
<dbReference type="VEuPathDB" id="VectorBase:AGAMI1_007407"/>
<dbReference type="Gene3D" id="2.30.29.30">
    <property type="entry name" value="Pleckstrin-homology domain (PH domain)/Phosphotyrosine-binding domain (PTB)"/>
    <property type="match status" value="1"/>
</dbReference>
<evidence type="ECO:0000313" key="11">
    <source>
        <dbReference type="EnsemblMetazoa" id="AGAP029446-PB"/>
    </source>
</evidence>
<dbReference type="InterPro" id="IPR000219">
    <property type="entry name" value="DH_dom"/>
</dbReference>
<protein>
    <submittedName>
        <fullName evidence="10">AGAP006107-PB</fullName>
    </submittedName>
</protein>
<dbReference type="SUPFAM" id="SSF50044">
    <property type="entry name" value="SH3-domain"/>
    <property type="match status" value="1"/>
</dbReference>
<dbReference type="Gene3D" id="1.20.900.10">
    <property type="entry name" value="Dbl homology (DH) domain"/>
    <property type="match status" value="1"/>
</dbReference>
<reference evidence="10 12" key="1">
    <citation type="journal article" date="2002" name="Science">
        <title>The genome sequence of the malaria mosquito Anopheles gambiae.</title>
        <authorList>
            <person name="Holt R.A."/>
            <person name="Subramanian G.M."/>
            <person name="Halpern A."/>
            <person name="Sutton G.G."/>
            <person name="Charlab R."/>
            <person name="Nusskern D.R."/>
            <person name="Wincker P."/>
            <person name="Clark A.G."/>
            <person name="Ribeiro J.M."/>
            <person name="Wides R."/>
            <person name="Salzberg S.L."/>
            <person name="Loftus B."/>
            <person name="Yandell M."/>
            <person name="Majoros W.H."/>
            <person name="Rusch D.B."/>
            <person name="Lai Z."/>
            <person name="Kraft C.L."/>
            <person name="Abril J.F."/>
            <person name="Anthouard V."/>
            <person name="Arensburger P."/>
            <person name="Atkinson P.W."/>
            <person name="Baden H."/>
            <person name="de Berardinis V."/>
            <person name="Baldwin D."/>
            <person name="Benes V."/>
            <person name="Biedler J."/>
            <person name="Blass C."/>
            <person name="Bolanos R."/>
            <person name="Boscus D."/>
            <person name="Barnstead M."/>
            <person name="Cai S."/>
            <person name="Center A."/>
            <person name="Chaturverdi K."/>
            <person name="Christophides G.K."/>
            <person name="Chrystal M.A."/>
            <person name="Clamp M."/>
            <person name="Cravchik A."/>
            <person name="Curwen V."/>
            <person name="Dana A."/>
            <person name="Delcher A."/>
            <person name="Dew I."/>
            <person name="Evans C.A."/>
            <person name="Flanigan M."/>
            <person name="Grundschober-Freimoser A."/>
            <person name="Friedli L."/>
            <person name="Gu Z."/>
            <person name="Guan P."/>
            <person name="Guigo R."/>
            <person name="Hillenmeyer M.E."/>
            <person name="Hladun S.L."/>
            <person name="Hogan J.R."/>
            <person name="Hong Y.S."/>
            <person name="Hoover J."/>
            <person name="Jaillon O."/>
            <person name="Ke Z."/>
            <person name="Kodira C."/>
            <person name="Kokoza E."/>
            <person name="Koutsos A."/>
            <person name="Letunic I."/>
            <person name="Levitsky A."/>
            <person name="Liang Y."/>
            <person name="Lin J.J."/>
            <person name="Lobo N.F."/>
            <person name="Lopez J.R."/>
            <person name="Malek J.A."/>
            <person name="McIntosh T.C."/>
            <person name="Meister S."/>
            <person name="Miller J."/>
            <person name="Mobarry C."/>
            <person name="Mongin E."/>
            <person name="Murphy S.D."/>
            <person name="O'Brochta D.A."/>
            <person name="Pfannkoch C."/>
            <person name="Qi R."/>
            <person name="Regier M.A."/>
            <person name="Remington K."/>
            <person name="Shao H."/>
            <person name="Sharakhova M.V."/>
            <person name="Sitter C.D."/>
            <person name="Shetty J."/>
            <person name="Smith T.J."/>
            <person name="Strong R."/>
            <person name="Sun J."/>
            <person name="Thomasova D."/>
            <person name="Ton L.Q."/>
            <person name="Topalis P."/>
            <person name="Tu Z."/>
            <person name="Unger M.F."/>
            <person name="Walenz B."/>
            <person name="Wang A."/>
            <person name="Wang J."/>
            <person name="Wang M."/>
            <person name="Wang X."/>
            <person name="Woodford K.J."/>
            <person name="Wortman J.R."/>
            <person name="Wu M."/>
            <person name="Yao A."/>
            <person name="Zdobnov E.M."/>
            <person name="Zhang H."/>
            <person name="Zhao Q."/>
            <person name="Zhao S."/>
            <person name="Zhu S.C."/>
            <person name="Zhimulev I."/>
            <person name="Coluzzi M."/>
            <person name="della Torre A."/>
            <person name="Roth C.W."/>
            <person name="Louis C."/>
            <person name="Kalush F."/>
            <person name="Mural R.J."/>
            <person name="Myers E.W."/>
            <person name="Adams M.D."/>
            <person name="Smith H.O."/>
            <person name="Broder S."/>
            <person name="Gardner M.J."/>
            <person name="Fraser C.M."/>
            <person name="Birney E."/>
            <person name="Bork P."/>
            <person name="Brey P.T."/>
            <person name="Venter J.C."/>
            <person name="Weissenbach J."/>
            <person name="Kafatos F.C."/>
            <person name="Collins F.H."/>
            <person name="Hoffman S.L."/>
        </authorList>
    </citation>
    <scope>NUCLEOTIDE SEQUENCE [LARGE SCALE GENOMIC DNA]</scope>
    <source>
        <strain evidence="10 12">PEST</strain>
    </source>
</reference>
<evidence type="ECO:0000256" key="5">
    <source>
        <dbReference type="PROSITE-ProRule" id="PRU00192"/>
    </source>
</evidence>
<name>A7UU16_ANOGA</name>
<dbReference type="EnsemblMetazoa" id="AGAP029446-RB">
    <property type="protein sequence ID" value="AGAP029446-PB"/>
    <property type="gene ID" value="AGAP029446"/>
</dbReference>
<organism evidence="10">
    <name type="scientific">Anopheles gambiae</name>
    <name type="common">African malaria mosquito</name>
    <dbReference type="NCBI Taxonomy" id="7165"/>
    <lineage>
        <taxon>Eukaryota</taxon>
        <taxon>Metazoa</taxon>
        <taxon>Ecdysozoa</taxon>
        <taxon>Arthropoda</taxon>
        <taxon>Hexapoda</taxon>
        <taxon>Insecta</taxon>
        <taxon>Pterygota</taxon>
        <taxon>Neoptera</taxon>
        <taxon>Endopterygota</taxon>
        <taxon>Diptera</taxon>
        <taxon>Nematocera</taxon>
        <taxon>Culicoidea</taxon>
        <taxon>Culicidae</taxon>
        <taxon>Anophelinae</taxon>
        <taxon>Anopheles</taxon>
    </lineage>
</organism>
<dbReference type="InterPro" id="IPR001331">
    <property type="entry name" value="GDS_CDC24_CS"/>
</dbReference>
<dbReference type="SUPFAM" id="SSF48065">
    <property type="entry name" value="DBL homology domain (DH-domain)"/>
    <property type="match status" value="1"/>
</dbReference>
<dbReference type="PROSITE" id="PS50002">
    <property type="entry name" value="SH3"/>
    <property type="match status" value="1"/>
</dbReference>
<keyword evidence="4" id="KW-0344">Guanine-nucleotide releasing factor</keyword>
<dbReference type="SMART" id="SM00325">
    <property type="entry name" value="RhoGEF"/>
    <property type="match status" value="1"/>
</dbReference>
<feature type="domain" description="SH3" evidence="7">
    <location>
        <begin position="78"/>
        <end position="146"/>
    </location>
</feature>
<evidence type="ECO:0000259" key="8">
    <source>
        <dbReference type="PROSITE" id="PS50003"/>
    </source>
</evidence>
<dbReference type="Pfam" id="PF22697">
    <property type="entry name" value="SOS1_NGEF_PH"/>
    <property type="match status" value="1"/>
</dbReference>
<dbReference type="CDD" id="cd00160">
    <property type="entry name" value="RhoGEF"/>
    <property type="match status" value="1"/>
</dbReference>
<dbReference type="Pfam" id="PF00621">
    <property type="entry name" value="RhoGEF"/>
    <property type="match status" value="1"/>
</dbReference>
<dbReference type="InterPro" id="IPR055251">
    <property type="entry name" value="SOS1_NGEF_PH"/>
</dbReference>
<proteinExistence type="predicted"/>
<gene>
    <name evidence="10" type="ORF">AgaP_AGAP006107</name>
</gene>
<dbReference type="PROSITE" id="PS50003">
    <property type="entry name" value="PH_DOMAIN"/>
    <property type="match status" value="1"/>
</dbReference>
<evidence type="ECO:0000256" key="1">
    <source>
        <dbReference type="ARBA" id="ARBA00004496"/>
    </source>
</evidence>
<dbReference type="EMBL" id="AAAB01008960">
    <property type="protein sequence ID" value="EDO63793.1"/>
    <property type="molecule type" value="Genomic_DNA"/>
</dbReference>
<evidence type="ECO:0000259" key="9">
    <source>
        <dbReference type="PROSITE" id="PS50010"/>
    </source>
</evidence>
<dbReference type="SMART" id="SM00233">
    <property type="entry name" value="PH"/>
    <property type="match status" value="1"/>
</dbReference>
<dbReference type="InterPro" id="IPR011993">
    <property type="entry name" value="PH-like_dom_sf"/>
</dbReference>
<dbReference type="PANTHER" id="PTHR22826">
    <property type="entry name" value="RHO GUANINE EXCHANGE FACTOR-RELATED"/>
    <property type="match status" value="1"/>
</dbReference>
<evidence type="ECO:0000256" key="4">
    <source>
        <dbReference type="ARBA" id="ARBA00022658"/>
    </source>
</evidence>
<dbReference type="InterPro" id="IPR036028">
    <property type="entry name" value="SH3-like_dom_sf"/>
</dbReference>
<reference evidence="11" key="6">
    <citation type="submission" date="2021-01" db="UniProtKB">
        <authorList>
            <consortium name="EnsemblMetazoa"/>
        </authorList>
    </citation>
    <scope>IDENTIFICATION</scope>
    <source>
        <strain evidence="11">PEST</strain>
    </source>
</reference>
<accession>A7UU16</accession>
<dbReference type="GO" id="GO:0035556">
    <property type="term" value="P:intracellular signal transduction"/>
    <property type="evidence" value="ECO:0007669"/>
    <property type="project" value="InterPro"/>
</dbReference>